<organism evidence="4">
    <name type="scientific">hydrothermal vent metagenome</name>
    <dbReference type="NCBI Taxonomy" id="652676"/>
    <lineage>
        <taxon>unclassified sequences</taxon>
        <taxon>metagenomes</taxon>
        <taxon>ecological metagenomes</taxon>
    </lineage>
</organism>
<keyword evidence="4" id="KW-0456">Lyase</keyword>
<dbReference type="CDD" id="cd00609">
    <property type="entry name" value="AAT_like"/>
    <property type="match status" value="1"/>
</dbReference>
<dbReference type="SUPFAM" id="SSF53383">
    <property type="entry name" value="PLP-dependent transferases"/>
    <property type="match status" value="1"/>
</dbReference>
<dbReference type="Gene3D" id="3.40.640.10">
    <property type="entry name" value="Type I PLP-dependent aspartate aminotransferase-like (Major domain)"/>
    <property type="match status" value="1"/>
</dbReference>
<reference evidence="4" key="1">
    <citation type="submission" date="2016-10" db="EMBL/GenBank/DDBJ databases">
        <authorList>
            <person name="de Groot N.N."/>
        </authorList>
    </citation>
    <scope>NUCLEOTIDE SEQUENCE</scope>
</reference>
<dbReference type="EC" id="4.1.1.81" evidence="4"/>
<evidence type="ECO:0000256" key="1">
    <source>
        <dbReference type="ARBA" id="ARBA00001933"/>
    </source>
</evidence>
<accession>A0A1W1C2Y8</accession>
<sequence length="336" mass="38951">MHIKSSSQHGGDIKTFSEQIGSKPSEVIDLSSNINFIKPNINIDFNSLDISAYPTYEKLTESIAKLYTVKASEMELFNGATTAIYTLFRHLSLNHCTLYAPLYVEYEKASSIYNYQINYINRLDNINQEVKENSLVIFVNPSTPDGKYYDLDKLIKKWIEKRCTILIDESFLDFSPFKSALPYINTYDKLYILKSMTKFYSSAGIRVGALISNQKNIQNIKSKEPLWKISQFDSHYLQSALSDKTFPAISKEFNNKNKEYLIKILENSKFIQKVYPSSANFIMIKLKNLSAQEFQEKLIPYKIMIRDCYNFKFLDKTYVRIAVKSKQALKELEKAL</sequence>
<evidence type="ECO:0000313" key="4">
    <source>
        <dbReference type="EMBL" id="SFV60208.1"/>
    </source>
</evidence>
<evidence type="ECO:0000259" key="3">
    <source>
        <dbReference type="Pfam" id="PF00155"/>
    </source>
</evidence>
<dbReference type="PANTHER" id="PTHR42885">
    <property type="entry name" value="HISTIDINOL-PHOSPHATE AMINOTRANSFERASE-RELATED"/>
    <property type="match status" value="1"/>
</dbReference>
<dbReference type="Gene3D" id="3.90.1150.10">
    <property type="entry name" value="Aspartate Aminotransferase, domain 1"/>
    <property type="match status" value="1"/>
</dbReference>
<dbReference type="PANTHER" id="PTHR42885:SF1">
    <property type="entry name" value="THREONINE-PHOSPHATE DECARBOXYLASE"/>
    <property type="match status" value="1"/>
</dbReference>
<name>A0A1W1C2Y8_9ZZZZ</name>
<gene>
    <name evidence="4" type="ORF">MNB_SV-14-742</name>
</gene>
<dbReference type="GO" id="GO:0030170">
    <property type="term" value="F:pyridoxal phosphate binding"/>
    <property type="evidence" value="ECO:0007669"/>
    <property type="project" value="InterPro"/>
</dbReference>
<dbReference type="InterPro" id="IPR015421">
    <property type="entry name" value="PyrdxlP-dep_Trfase_major"/>
</dbReference>
<dbReference type="InterPro" id="IPR004839">
    <property type="entry name" value="Aminotransferase_I/II_large"/>
</dbReference>
<dbReference type="EMBL" id="FPHN01000111">
    <property type="protein sequence ID" value="SFV60208.1"/>
    <property type="molecule type" value="Genomic_DNA"/>
</dbReference>
<dbReference type="InterPro" id="IPR015422">
    <property type="entry name" value="PyrdxlP-dep_Trfase_small"/>
</dbReference>
<evidence type="ECO:0000256" key="2">
    <source>
        <dbReference type="ARBA" id="ARBA00022898"/>
    </source>
</evidence>
<keyword evidence="2" id="KW-0663">Pyridoxal phosphate</keyword>
<proteinExistence type="predicted"/>
<dbReference type="GO" id="GO:0048472">
    <property type="term" value="F:threonine-phosphate decarboxylase activity"/>
    <property type="evidence" value="ECO:0007669"/>
    <property type="project" value="UniProtKB-EC"/>
</dbReference>
<dbReference type="AlphaFoldDB" id="A0A1W1C2Y8"/>
<feature type="domain" description="Aminotransferase class I/classII large" evidence="3">
    <location>
        <begin position="53"/>
        <end position="333"/>
    </location>
</feature>
<protein>
    <submittedName>
        <fullName evidence="4">L-threonine 3-O-phosphate decarboxylase</fullName>
        <ecNumber evidence="4">4.1.1.81</ecNumber>
    </submittedName>
</protein>
<comment type="cofactor">
    <cofactor evidence="1">
        <name>pyridoxal 5'-phosphate</name>
        <dbReference type="ChEBI" id="CHEBI:597326"/>
    </cofactor>
</comment>
<dbReference type="Pfam" id="PF00155">
    <property type="entry name" value="Aminotran_1_2"/>
    <property type="match status" value="1"/>
</dbReference>
<dbReference type="InterPro" id="IPR015424">
    <property type="entry name" value="PyrdxlP-dep_Trfase"/>
</dbReference>